<dbReference type="AlphaFoldDB" id="A0A518EZ37"/>
<evidence type="ECO:0000256" key="1">
    <source>
        <dbReference type="ARBA" id="ARBA00022553"/>
    </source>
</evidence>
<dbReference type="Pfam" id="PF00072">
    <property type="entry name" value="Response_reg"/>
    <property type="match status" value="1"/>
</dbReference>
<keyword evidence="6" id="KW-0808">Transferase</keyword>
<dbReference type="OrthoDB" id="272875at2"/>
<accession>A0A518EZ37</accession>
<evidence type="ECO:0000259" key="5">
    <source>
        <dbReference type="PROSITE" id="PS50110"/>
    </source>
</evidence>
<dbReference type="CDD" id="cd17546">
    <property type="entry name" value="REC_hyHK_CKI1_RcsC-like"/>
    <property type="match status" value="1"/>
</dbReference>
<feature type="region of interest" description="Disordered" evidence="4">
    <location>
        <begin position="161"/>
        <end position="204"/>
    </location>
</feature>
<gene>
    <name evidence="6" type="primary">arcB_2</name>
    <name evidence="6" type="ORF">Poly30_49110</name>
</gene>
<dbReference type="PANTHER" id="PTHR45339:SF1">
    <property type="entry name" value="HYBRID SIGNAL TRANSDUCTION HISTIDINE KINASE J"/>
    <property type="match status" value="1"/>
</dbReference>
<evidence type="ECO:0000256" key="3">
    <source>
        <dbReference type="PROSITE-ProRule" id="PRU00169"/>
    </source>
</evidence>
<proteinExistence type="predicted"/>
<dbReference type="InterPro" id="IPR001789">
    <property type="entry name" value="Sig_transdc_resp-reg_receiver"/>
</dbReference>
<dbReference type="GO" id="GO:0000160">
    <property type="term" value="P:phosphorelay signal transduction system"/>
    <property type="evidence" value="ECO:0007669"/>
    <property type="project" value="UniProtKB-KW"/>
</dbReference>
<reference evidence="6 7" key="1">
    <citation type="submission" date="2019-02" db="EMBL/GenBank/DDBJ databases">
        <title>Deep-cultivation of Planctomycetes and their phenomic and genomic characterization uncovers novel biology.</title>
        <authorList>
            <person name="Wiegand S."/>
            <person name="Jogler M."/>
            <person name="Boedeker C."/>
            <person name="Pinto D."/>
            <person name="Vollmers J."/>
            <person name="Rivas-Marin E."/>
            <person name="Kohn T."/>
            <person name="Peeters S.H."/>
            <person name="Heuer A."/>
            <person name="Rast P."/>
            <person name="Oberbeckmann S."/>
            <person name="Bunk B."/>
            <person name="Jeske O."/>
            <person name="Meyerdierks A."/>
            <person name="Storesund J.E."/>
            <person name="Kallscheuer N."/>
            <person name="Luecker S."/>
            <person name="Lage O.M."/>
            <person name="Pohl T."/>
            <person name="Merkel B.J."/>
            <person name="Hornburger P."/>
            <person name="Mueller R.-W."/>
            <person name="Bruemmer F."/>
            <person name="Labrenz M."/>
            <person name="Spormann A.M."/>
            <person name="Op den Camp H."/>
            <person name="Overmann J."/>
            <person name="Amann R."/>
            <person name="Jetten M.S.M."/>
            <person name="Mascher T."/>
            <person name="Medema M.H."/>
            <person name="Devos D.P."/>
            <person name="Kaster A.-K."/>
            <person name="Ovreas L."/>
            <person name="Rohde M."/>
            <person name="Galperin M.Y."/>
            <person name="Jogler C."/>
        </authorList>
    </citation>
    <scope>NUCLEOTIDE SEQUENCE [LARGE SCALE GENOMIC DNA]</scope>
    <source>
        <strain evidence="6 7">Poly30</strain>
    </source>
</reference>
<dbReference type="SMART" id="SM00448">
    <property type="entry name" value="REC"/>
    <property type="match status" value="1"/>
</dbReference>
<evidence type="ECO:0000313" key="6">
    <source>
        <dbReference type="EMBL" id="QDV09353.1"/>
    </source>
</evidence>
<evidence type="ECO:0000256" key="2">
    <source>
        <dbReference type="ARBA" id="ARBA00023012"/>
    </source>
</evidence>
<dbReference type="Proteomes" id="UP000320390">
    <property type="component" value="Chromosome"/>
</dbReference>
<dbReference type="EMBL" id="CP036434">
    <property type="protein sequence ID" value="QDV09353.1"/>
    <property type="molecule type" value="Genomic_DNA"/>
</dbReference>
<dbReference type="SUPFAM" id="SSF52172">
    <property type="entry name" value="CheY-like"/>
    <property type="match status" value="1"/>
</dbReference>
<evidence type="ECO:0000256" key="4">
    <source>
        <dbReference type="SAM" id="MobiDB-lite"/>
    </source>
</evidence>
<dbReference type="EC" id="2.7.13.3" evidence="6"/>
<protein>
    <submittedName>
        <fullName evidence="6">Aerobic respiration control sensor protein ArcB</fullName>
        <ecNumber evidence="6">2.7.13.3</ecNumber>
    </submittedName>
</protein>
<organism evidence="6 7">
    <name type="scientific">Saltatorellus ferox</name>
    <dbReference type="NCBI Taxonomy" id="2528018"/>
    <lineage>
        <taxon>Bacteria</taxon>
        <taxon>Pseudomonadati</taxon>
        <taxon>Planctomycetota</taxon>
        <taxon>Planctomycetia</taxon>
        <taxon>Planctomycetia incertae sedis</taxon>
        <taxon>Saltatorellus</taxon>
    </lineage>
</organism>
<feature type="modified residue" description="4-aspartylphosphate" evidence="3">
    <location>
        <position position="77"/>
    </location>
</feature>
<dbReference type="InterPro" id="IPR011006">
    <property type="entry name" value="CheY-like_superfamily"/>
</dbReference>
<sequence>MSPLDQRPSPDSYRRLEAAVDEVLGAIRVLFVDDNTLACRIGCRVLTELGAQVQCATSGAEALALAEASEFDIIMLDCAMPGMSGFDVAQELRRPGARTANTPIVAVTETDAEGIRQQARQFGMAQVLCKPLSRDELNDQILSRRAQRMEVQRLEVLRSEVPRAEVRRAETGRAETGRAETGRAETGREEVRRPAPMPKALTPG</sequence>
<dbReference type="PROSITE" id="PS50110">
    <property type="entry name" value="RESPONSE_REGULATORY"/>
    <property type="match status" value="1"/>
</dbReference>
<dbReference type="GO" id="GO:0004673">
    <property type="term" value="F:protein histidine kinase activity"/>
    <property type="evidence" value="ECO:0007669"/>
    <property type="project" value="UniProtKB-EC"/>
</dbReference>
<dbReference type="PANTHER" id="PTHR45339">
    <property type="entry name" value="HYBRID SIGNAL TRANSDUCTION HISTIDINE KINASE J"/>
    <property type="match status" value="1"/>
</dbReference>
<dbReference type="RefSeq" id="WP_145203563.1">
    <property type="nucleotide sequence ID" value="NZ_CP036434.1"/>
</dbReference>
<name>A0A518EZ37_9BACT</name>
<keyword evidence="7" id="KW-1185">Reference proteome</keyword>
<keyword evidence="2" id="KW-0902">Two-component regulatory system</keyword>
<dbReference type="Gene3D" id="3.40.50.2300">
    <property type="match status" value="1"/>
</dbReference>
<feature type="domain" description="Response regulatory" evidence="5">
    <location>
        <begin position="28"/>
        <end position="145"/>
    </location>
</feature>
<evidence type="ECO:0000313" key="7">
    <source>
        <dbReference type="Proteomes" id="UP000320390"/>
    </source>
</evidence>
<keyword evidence="1 3" id="KW-0597">Phosphoprotein</keyword>
<feature type="compositionally biased region" description="Basic and acidic residues" evidence="4">
    <location>
        <begin position="161"/>
        <end position="193"/>
    </location>
</feature>